<dbReference type="InterPro" id="IPR050833">
    <property type="entry name" value="Poly_Biosynth_Transport"/>
</dbReference>
<evidence type="ECO:0000256" key="4">
    <source>
        <dbReference type="ARBA" id="ARBA00022989"/>
    </source>
</evidence>
<keyword evidence="4 6" id="KW-1133">Transmembrane helix</keyword>
<dbReference type="PANTHER" id="PTHR30250">
    <property type="entry name" value="PST FAMILY PREDICTED COLANIC ACID TRANSPORTER"/>
    <property type="match status" value="1"/>
</dbReference>
<protein>
    <submittedName>
        <fullName evidence="7">Flippase</fullName>
    </submittedName>
</protein>
<feature type="transmembrane region" description="Helical" evidence="6">
    <location>
        <begin position="447"/>
        <end position="473"/>
    </location>
</feature>
<evidence type="ECO:0000313" key="7">
    <source>
        <dbReference type="EMBL" id="MBV0925229.1"/>
    </source>
</evidence>
<dbReference type="Pfam" id="PF01943">
    <property type="entry name" value="Polysacc_synt"/>
    <property type="match status" value="1"/>
</dbReference>
<evidence type="ECO:0000256" key="2">
    <source>
        <dbReference type="ARBA" id="ARBA00022475"/>
    </source>
</evidence>
<dbReference type="OrthoDB" id="19148at2157"/>
<name>A0A8J8C5H9_9EURY</name>
<dbReference type="GO" id="GO:0005886">
    <property type="term" value="C:plasma membrane"/>
    <property type="evidence" value="ECO:0007669"/>
    <property type="project" value="UniProtKB-SubCell"/>
</dbReference>
<feature type="transmembrane region" description="Helical" evidence="6">
    <location>
        <begin position="299"/>
        <end position="322"/>
    </location>
</feature>
<evidence type="ECO:0000256" key="5">
    <source>
        <dbReference type="ARBA" id="ARBA00023136"/>
    </source>
</evidence>
<accession>A0A8J8C5H9</accession>
<feature type="transmembrane region" description="Helical" evidence="6">
    <location>
        <begin position="213"/>
        <end position="231"/>
    </location>
</feature>
<evidence type="ECO:0000256" key="6">
    <source>
        <dbReference type="SAM" id="Phobius"/>
    </source>
</evidence>
<feature type="transmembrane region" description="Helical" evidence="6">
    <location>
        <begin position="79"/>
        <end position="103"/>
    </location>
</feature>
<reference evidence="7 8" key="1">
    <citation type="submission" date="2021-06" db="EMBL/GenBank/DDBJ databases">
        <title>New haloarchaea isolates fom saline soil.</title>
        <authorList>
            <person name="Duran-Viseras A."/>
            <person name="Sanchez-Porro C.S."/>
            <person name="Ventosa A."/>
        </authorList>
    </citation>
    <scope>NUCLEOTIDE SEQUENCE [LARGE SCALE GENOMIC DNA]</scope>
    <source>
        <strain evidence="7 8">JCM 183640</strain>
    </source>
</reference>
<sequence>MSSLIKSLVSILSGRLSQIIIGLVFTPLLVRIISQEQYGKYASILAGISVLMLLTKGGIFDASRKAVAEYSGEESDEILPIFCSIFLSLTYGIVSTVVVFISLQFDIVPDRYQPLLWILSPAILFENLHNAARGVLYGLKDEHIAEVLHVSRRLIFAATGLVFAFVGYGLLGVFFGYTLSFILTGTAGVMVLIQRGIELPPITKELLERGKDIATFGGYQVIGGLGAVLLYKTDILLVEHFKGSSATALYNSAIVPAEMIWFVPAVIQLAFLQHIAGLWADNEVEAINKDIRTGVKYGILSLSLFGIGLFALANPFLSVYFGQGYSEATPVLKILIIGTFFLGTTRVIIPALQATGWIRESQMITIGGLILNIIVNLVLIPKFGILGAATGTAISYIFIFAGNIIIWRQSPIAMVPPYLIAKIIFIQAVFGVVFLSLVSIINLSALFSLLVFPPLGFFLFLIFNIASGVIPIAEIKSQAERLSIL</sequence>
<dbReference type="InterPro" id="IPR002797">
    <property type="entry name" value="Polysacc_synth"/>
</dbReference>
<keyword evidence="3 6" id="KW-0812">Transmembrane</keyword>
<dbReference type="EMBL" id="JAHQXF010000002">
    <property type="protein sequence ID" value="MBV0925229.1"/>
    <property type="molecule type" value="Genomic_DNA"/>
</dbReference>
<comment type="subcellular location">
    <subcellularLocation>
        <location evidence="1">Cell membrane</location>
        <topology evidence="1">Multi-pass membrane protein</topology>
    </subcellularLocation>
</comment>
<keyword evidence="5 6" id="KW-0472">Membrane</keyword>
<keyword evidence="8" id="KW-1185">Reference proteome</keyword>
<gene>
    <name evidence="7" type="ORF">KTS45_13570</name>
</gene>
<dbReference type="PANTHER" id="PTHR30250:SF11">
    <property type="entry name" value="O-ANTIGEN TRANSPORTER-RELATED"/>
    <property type="match status" value="1"/>
</dbReference>
<keyword evidence="2" id="KW-1003">Cell membrane</keyword>
<organism evidence="7 8">
    <name type="scientific">Haloarcula limicola</name>
    <dbReference type="NCBI Taxonomy" id="1429915"/>
    <lineage>
        <taxon>Archaea</taxon>
        <taxon>Methanobacteriati</taxon>
        <taxon>Methanobacteriota</taxon>
        <taxon>Stenosarchaea group</taxon>
        <taxon>Halobacteria</taxon>
        <taxon>Halobacteriales</taxon>
        <taxon>Haloarculaceae</taxon>
        <taxon>Haloarcula</taxon>
    </lineage>
</organism>
<feature type="transmembrane region" description="Helical" evidence="6">
    <location>
        <begin position="41"/>
        <end position="59"/>
    </location>
</feature>
<feature type="transmembrane region" description="Helical" evidence="6">
    <location>
        <begin position="419"/>
        <end position="441"/>
    </location>
</feature>
<dbReference type="Proteomes" id="UP000766550">
    <property type="component" value="Unassembled WGS sequence"/>
</dbReference>
<dbReference type="RefSeq" id="WP_162318064.1">
    <property type="nucleotide sequence ID" value="NZ_JAHQXF010000002.1"/>
</dbReference>
<proteinExistence type="predicted"/>
<feature type="transmembrane region" description="Helical" evidence="6">
    <location>
        <begin position="328"/>
        <end position="349"/>
    </location>
</feature>
<evidence type="ECO:0000256" key="1">
    <source>
        <dbReference type="ARBA" id="ARBA00004651"/>
    </source>
</evidence>
<evidence type="ECO:0000313" key="8">
    <source>
        <dbReference type="Proteomes" id="UP000766550"/>
    </source>
</evidence>
<dbReference type="AlphaFoldDB" id="A0A8J8C5H9"/>
<dbReference type="CDD" id="cd13128">
    <property type="entry name" value="MATE_Wzx_like"/>
    <property type="match status" value="1"/>
</dbReference>
<feature type="transmembrane region" description="Helical" evidence="6">
    <location>
        <begin position="385"/>
        <end position="407"/>
    </location>
</feature>
<comment type="caution">
    <text evidence="7">The sequence shown here is derived from an EMBL/GenBank/DDBJ whole genome shotgun (WGS) entry which is preliminary data.</text>
</comment>
<evidence type="ECO:0000256" key="3">
    <source>
        <dbReference type="ARBA" id="ARBA00022692"/>
    </source>
</evidence>
<feature type="transmembrane region" description="Helical" evidence="6">
    <location>
        <begin position="16"/>
        <end position="34"/>
    </location>
</feature>
<feature type="transmembrane region" description="Helical" evidence="6">
    <location>
        <begin position="361"/>
        <end position="379"/>
    </location>
</feature>